<reference evidence="8 9" key="2">
    <citation type="submission" date="2016-12" db="EMBL/GenBank/DDBJ databases">
        <title>Genome sequencing and description of Paenibacillus sp. nov. from high altitude lake in the Indian Trans- Himalayas.</title>
        <authorList>
            <person name="Kiran S."/>
            <person name="Swarnkar M.K."/>
            <person name="Rana A."/>
            <person name="Tewari R."/>
            <person name="Gulati A."/>
        </authorList>
    </citation>
    <scope>NUCLEOTIDE SEQUENCE [LARGE SCALE GENOMIC DNA]</scope>
    <source>
        <strain evidence="8 9">IHBB 9951</strain>
    </source>
</reference>
<dbReference type="GO" id="GO:0006508">
    <property type="term" value="P:proteolysis"/>
    <property type="evidence" value="ECO:0007669"/>
    <property type="project" value="UniProtKB-KW"/>
</dbReference>
<dbReference type="InterPro" id="IPR038765">
    <property type="entry name" value="Papain-like_cys_pep_sf"/>
</dbReference>
<keyword evidence="2" id="KW-0645">Protease</keyword>
<dbReference type="Pfam" id="PF00877">
    <property type="entry name" value="NLPC_P60"/>
    <property type="match status" value="1"/>
</dbReference>
<evidence type="ECO:0000313" key="8">
    <source>
        <dbReference type="EMBL" id="OOC58698.1"/>
    </source>
</evidence>
<dbReference type="KEGG" id="pib:BBD41_09445"/>
<dbReference type="RefSeq" id="WP_077569600.1">
    <property type="nucleotide sequence ID" value="NZ_CP016809.1"/>
</dbReference>
<protein>
    <recommendedName>
        <fullName evidence="6">NlpC/P60 domain-containing protein</fullName>
    </recommendedName>
</protein>
<dbReference type="PROSITE" id="PS51935">
    <property type="entry name" value="NLPC_P60"/>
    <property type="match status" value="1"/>
</dbReference>
<evidence type="ECO:0000313" key="9">
    <source>
        <dbReference type="Proteomes" id="UP000189059"/>
    </source>
</evidence>
<comment type="similarity">
    <text evidence="1">Belongs to the peptidase C40 family.</text>
</comment>
<evidence type="ECO:0000259" key="6">
    <source>
        <dbReference type="PROSITE" id="PS51935"/>
    </source>
</evidence>
<dbReference type="Proteomes" id="UP000189059">
    <property type="component" value="Unassembled WGS sequence"/>
</dbReference>
<dbReference type="GO" id="GO:0008234">
    <property type="term" value="F:cysteine-type peptidase activity"/>
    <property type="evidence" value="ECO:0007669"/>
    <property type="project" value="UniProtKB-KW"/>
</dbReference>
<dbReference type="EMBL" id="CP016809">
    <property type="protein sequence ID" value="ANY72792.1"/>
    <property type="molecule type" value="Genomic_DNA"/>
</dbReference>
<evidence type="ECO:0000313" key="7">
    <source>
        <dbReference type="EMBL" id="ANY72792.1"/>
    </source>
</evidence>
<accession>A0A1B2DYP7</accession>
<keyword evidence="3" id="KW-0378">Hydrolase</keyword>
<dbReference type="InterPro" id="IPR051202">
    <property type="entry name" value="Peptidase_C40"/>
</dbReference>
<sequence>MAQPKKINTHEKIIIAGMKHMSKPYRLGAEPFQTKEFDCSSFVQYLYSQVDGILPRTSRQQSLIGKKIKKENIRRGDLLFFTSRARHSKKGIERIAHVAIFIGKGKMIHSCKMGGVVISKLSDVINKNDNKRWDDYYLFAKRISKDELQDLITKPQEDSSSNIKSLHNKPKILKCNKSGGT</sequence>
<evidence type="ECO:0000256" key="2">
    <source>
        <dbReference type="ARBA" id="ARBA00022670"/>
    </source>
</evidence>
<dbReference type="InterPro" id="IPR000064">
    <property type="entry name" value="NLP_P60_dom"/>
</dbReference>
<dbReference type="PANTHER" id="PTHR47053">
    <property type="entry name" value="MUREIN DD-ENDOPEPTIDASE MEPH-RELATED"/>
    <property type="match status" value="1"/>
</dbReference>
<evidence type="ECO:0000256" key="5">
    <source>
        <dbReference type="SAM" id="MobiDB-lite"/>
    </source>
</evidence>
<feature type="region of interest" description="Disordered" evidence="5">
    <location>
        <begin position="154"/>
        <end position="181"/>
    </location>
</feature>
<dbReference type="AlphaFoldDB" id="A0A1B2DYP7"/>
<organism evidence="7">
    <name type="scientific">Paenibacillus ihbetae</name>
    <dbReference type="NCBI Taxonomy" id="1870820"/>
    <lineage>
        <taxon>Bacteria</taxon>
        <taxon>Bacillati</taxon>
        <taxon>Bacillota</taxon>
        <taxon>Bacilli</taxon>
        <taxon>Bacillales</taxon>
        <taxon>Paenibacillaceae</taxon>
        <taxon>Paenibacillus</taxon>
    </lineage>
</organism>
<dbReference type="EMBL" id="MRVI01000002">
    <property type="protein sequence ID" value="OOC58698.1"/>
    <property type="molecule type" value="Genomic_DNA"/>
</dbReference>
<name>A0A1B2DYP7_9BACL</name>
<keyword evidence="4" id="KW-0788">Thiol protease</keyword>
<evidence type="ECO:0000256" key="4">
    <source>
        <dbReference type="ARBA" id="ARBA00022807"/>
    </source>
</evidence>
<dbReference type="OrthoDB" id="7869153at2"/>
<dbReference type="SUPFAM" id="SSF54001">
    <property type="entry name" value="Cysteine proteinases"/>
    <property type="match status" value="1"/>
</dbReference>
<reference evidence="7" key="1">
    <citation type="submission" date="2016-08" db="EMBL/GenBank/DDBJ databases">
        <title>Complete Genome Seqeunce of Paenibacillus sp. nov. IHBB 9852 from high altitute lake of Indian trans-Himalayas.</title>
        <authorList>
            <person name="Kiran S."/>
            <person name="Swarnkar M.K."/>
            <person name="Rana A."/>
            <person name="Tewari R."/>
            <person name="Gulati A."/>
        </authorList>
    </citation>
    <scope>NUCLEOTIDE SEQUENCE [LARGE SCALE GENOMIC DNA]</scope>
    <source>
        <strain evidence="7">IHBB 9852</strain>
    </source>
</reference>
<keyword evidence="9" id="KW-1185">Reference proteome</keyword>
<evidence type="ECO:0000256" key="3">
    <source>
        <dbReference type="ARBA" id="ARBA00022801"/>
    </source>
</evidence>
<evidence type="ECO:0000256" key="1">
    <source>
        <dbReference type="ARBA" id="ARBA00007074"/>
    </source>
</evidence>
<proteinExistence type="inferred from homology"/>
<dbReference type="Gene3D" id="3.90.1720.10">
    <property type="entry name" value="endopeptidase domain like (from Nostoc punctiforme)"/>
    <property type="match status" value="1"/>
</dbReference>
<feature type="domain" description="NlpC/P60" evidence="6">
    <location>
        <begin position="7"/>
        <end position="144"/>
    </location>
</feature>
<gene>
    <name evidence="8" type="ORF">BBD40_23710</name>
    <name evidence="7" type="ORF">BBD41_09445</name>
</gene>
<dbReference type="PANTHER" id="PTHR47053:SF1">
    <property type="entry name" value="MUREIN DD-ENDOPEPTIDASE MEPH-RELATED"/>
    <property type="match status" value="1"/>
</dbReference>